<evidence type="ECO:0000313" key="2">
    <source>
        <dbReference type="EMBL" id="KAJ1692473.1"/>
    </source>
</evidence>
<reference evidence="2" key="1">
    <citation type="journal article" date="2022" name="Cell">
        <title>Repeat-based holocentromeres influence genome architecture and karyotype evolution.</title>
        <authorList>
            <person name="Hofstatter P.G."/>
            <person name="Thangavel G."/>
            <person name="Lux T."/>
            <person name="Neumann P."/>
            <person name="Vondrak T."/>
            <person name="Novak P."/>
            <person name="Zhang M."/>
            <person name="Costa L."/>
            <person name="Castellani M."/>
            <person name="Scott A."/>
            <person name="Toegelov H."/>
            <person name="Fuchs J."/>
            <person name="Mata-Sucre Y."/>
            <person name="Dias Y."/>
            <person name="Vanzela A.L.L."/>
            <person name="Huettel B."/>
            <person name="Almeida C.C.S."/>
            <person name="Simkova H."/>
            <person name="Souza G."/>
            <person name="Pedrosa-Harand A."/>
            <person name="Macas J."/>
            <person name="Mayer K.F.X."/>
            <person name="Houben A."/>
            <person name="Marques A."/>
        </authorList>
    </citation>
    <scope>NUCLEOTIDE SEQUENCE</scope>
    <source>
        <strain evidence="2">RhyBre1mFocal</strain>
    </source>
</reference>
<dbReference type="InterPro" id="IPR036866">
    <property type="entry name" value="RibonucZ/Hydroxyglut_hydro"/>
</dbReference>
<dbReference type="OrthoDB" id="17458at2759"/>
<dbReference type="SUPFAM" id="SSF56281">
    <property type="entry name" value="Metallo-hydrolase/oxidoreductase"/>
    <property type="match status" value="1"/>
</dbReference>
<dbReference type="SUPFAM" id="SSF54862">
    <property type="entry name" value="4Fe-4S ferredoxins"/>
    <property type="match status" value="1"/>
</dbReference>
<dbReference type="Gene3D" id="3.30.70.20">
    <property type="match status" value="1"/>
</dbReference>
<feature type="domain" description="Metallo-beta-lactamase" evidence="1">
    <location>
        <begin position="146"/>
        <end position="306"/>
    </location>
</feature>
<dbReference type="Pfam" id="PF13370">
    <property type="entry name" value="Fer4_13"/>
    <property type="match status" value="1"/>
</dbReference>
<accession>A0A9Q0HNS3</accession>
<keyword evidence="3" id="KW-1185">Reference proteome</keyword>
<dbReference type="SMART" id="SM00849">
    <property type="entry name" value="Lactamase_B"/>
    <property type="match status" value="1"/>
</dbReference>
<dbReference type="PANTHER" id="PTHR42773">
    <property type="entry name" value="METALLO-BETA-LACTAMASE-RELATED"/>
    <property type="match status" value="1"/>
</dbReference>
<comment type="caution">
    <text evidence="2">The sequence shown here is derived from an EMBL/GenBank/DDBJ whole genome shotgun (WGS) entry which is preliminary data.</text>
</comment>
<evidence type="ECO:0000259" key="1">
    <source>
        <dbReference type="SMART" id="SM00849"/>
    </source>
</evidence>
<dbReference type="EMBL" id="JAMQYH010000003">
    <property type="protein sequence ID" value="KAJ1692473.1"/>
    <property type="molecule type" value="Genomic_DNA"/>
</dbReference>
<name>A0A9Q0HNS3_9POAL</name>
<evidence type="ECO:0000313" key="3">
    <source>
        <dbReference type="Proteomes" id="UP001151287"/>
    </source>
</evidence>
<dbReference type="Pfam" id="PF00753">
    <property type="entry name" value="Lactamase_B"/>
    <property type="match status" value="1"/>
</dbReference>
<dbReference type="Gene3D" id="3.60.15.10">
    <property type="entry name" value="Ribonuclease Z/Hydroxyacylglutathione hydrolase-like"/>
    <property type="match status" value="1"/>
</dbReference>
<dbReference type="Proteomes" id="UP001151287">
    <property type="component" value="Unassembled WGS sequence"/>
</dbReference>
<protein>
    <recommendedName>
        <fullName evidence="1">Metallo-beta-lactamase domain-containing protein</fullName>
    </recommendedName>
</protein>
<dbReference type="CDD" id="cd07727">
    <property type="entry name" value="YmaE-like_MBL-fold"/>
    <property type="match status" value="1"/>
</dbReference>
<gene>
    <name evidence="2" type="ORF">LUZ63_009171</name>
</gene>
<proteinExistence type="predicted"/>
<dbReference type="AlphaFoldDB" id="A0A9Q0HNS3"/>
<sequence length="346" mass="39565">MALALRESFLRPRYHTLVPSRSGRNERNTVRYRFVVSASARDRRPQNVEGNFFVDHTCIDCDTCRWMAPDVFARIGGMSAVTKQPASKDENIKALQALLSCPTNSIRTEKQMKEVVEVNKMFPLPIDENALPGVYHCGYHSDKTYGATSYFISHPEGNIMVDCPEYKEILARKFDMLGGVRYLFLTHKDDIGEHDKWARRLNCERIMHIGDVDYRTADVERKLHGDGPWNIGSDFELVHTPGHTEGSVCLYYKPMKVLFTGDHLYKSGETGELGMALIYNKQSVSLQLDSVKKLLDLDFNWILPGHGRRVRFKDNHEKNATIEDFLASKEHLYGNVSTRNKEPSFA</sequence>
<dbReference type="PANTHER" id="PTHR42773:SF1">
    <property type="entry name" value="METALLO-BETA-LACTAMASE FAMILY PROTEIN"/>
    <property type="match status" value="1"/>
</dbReference>
<organism evidence="2 3">
    <name type="scientific">Rhynchospora breviuscula</name>
    <dbReference type="NCBI Taxonomy" id="2022672"/>
    <lineage>
        <taxon>Eukaryota</taxon>
        <taxon>Viridiplantae</taxon>
        <taxon>Streptophyta</taxon>
        <taxon>Embryophyta</taxon>
        <taxon>Tracheophyta</taxon>
        <taxon>Spermatophyta</taxon>
        <taxon>Magnoliopsida</taxon>
        <taxon>Liliopsida</taxon>
        <taxon>Poales</taxon>
        <taxon>Cyperaceae</taxon>
        <taxon>Cyperoideae</taxon>
        <taxon>Rhynchosporeae</taxon>
        <taxon>Rhynchospora</taxon>
    </lineage>
</organism>
<dbReference type="InterPro" id="IPR001279">
    <property type="entry name" value="Metallo-B-lactamas"/>
</dbReference>